<comment type="subcellular location">
    <subcellularLocation>
        <location evidence="7">Cell inner membrane</location>
        <topology evidence="7">Multi-pass membrane protein</topology>
    </subcellularLocation>
    <subcellularLocation>
        <location evidence="1">Cell membrane</location>
        <topology evidence="1">Multi-pass membrane protein</topology>
    </subcellularLocation>
</comment>
<evidence type="ECO:0000256" key="1">
    <source>
        <dbReference type="ARBA" id="ARBA00004651"/>
    </source>
</evidence>
<feature type="transmembrane region" description="Helical" evidence="7">
    <location>
        <begin position="98"/>
        <end position="119"/>
    </location>
</feature>
<evidence type="ECO:0000256" key="7">
    <source>
        <dbReference type="RuleBase" id="RU365041"/>
    </source>
</evidence>
<gene>
    <name evidence="9" type="ORF">GCM10009098_03660</name>
</gene>
<dbReference type="PANTHER" id="PTHR33778">
    <property type="entry name" value="PROTEIN MGTC"/>
    <property type="match status" value="1"/>
</dbReference>
<organism evidence="9 10">
    <name type="scientific">Rheinheimera aquimaris</name>
    <dbReference type="NCBI Taxonomy" id="412437"/>
    <lineage>
        <taxon>Bacteria</taxon>
        <taxon>Pseudomonadati</taxon>
        <taxon>Pseudomonadota</taxon>
        <taxon>Gammaproteobacteria</taxon>
        <taxon>Chromatiales</taxon>
        <taxon>Chromatiaceae</taxon>
        <taxon>Rheinheimera</taxon>
    </lineage>
</organism>
<feature type="transmembrane region" description="Helical" evidence="7">
    <location>
        <begin position="12"/>
        <end position="31"/>
    </location>
</feature>
<evidence type="ECO:0000256" key="5">
    <source>
        <dbReference type="ARBA" id="ARBA00022989"/>
    </source>
</evidence>
<feature type="transmembrane region" description="Helical" evidence="7">
    <location>
        <begin position="70"/>
        <end position="89"/>
    </location>
</feature>
<evidence type="ECO:0000313" key="10">
    <source>
        <dbReference type="Proteomes" id="UP001501169"/>
    </source>
</evidence>
<keyword evidence="4 7" id="KW-0812">Transmembrane</keyword>
<dbReference type="PRINTS" id="PR01837">
    <property type="entry name" value="MGTCSAPBPROT"/>
</dbReference>
<dbReference type="InterPro" id="IPR049177">
    <property type="entry name" value="MgtC_SapB_SrpB_YhiD_N"/>
</dbReference>
<keyword evidence="3" id="KW-1003">Cell membrane</keyword>
<evidence type="ECO:0000313" key="9">
    <source>
        <dbReference type="EMBL" id="GAA0539388.1"/>
    </source>
</evidence>
<evidence type="ECO:0000256" key="6">
    <source>
        <dbReference type="ARBA" id="ARBA00023136"/>
    </source>
</evidence>
<evidence type="ECO:0000256" key="3">
    <source>
        <dbReference type="ARBA" id="ARBA00022475"/>
    </source>
</evidence>
<comment type="caution">
    <text evidence="9">The sequence shown here is derived from an EMBL/GenBank/DDBJ whole genome shotgun (WGS) entry which is preliminary data.</text>
</comment>
<dbReference type="Pfam" id="PF02308">
    <property type="entry name" value="MgtC"/>
    <property type="match status" value="1"/>
</dbReference>
<sequence>MELIPDLDWNIVVLHIRDLIIAFVLALPIGWDREKHERTAGLRTFPLVAVAACGYMLVGLQVLTSTDAEARVMEGIITGIGFIGGGAILKNMVKGESFVSGTATAAALWLTGAIGMSVATGRLEIALILSMLTFFTLRIMTPAKSLIRPPEDK</sequence>
<dbReference type="Proteomes" id="UP001501169">
    <property type="component" value="Unassembled WGS sequence"/>
</dbReference>
<keyword evidence="7" id="KW-0997">Cell inner membrane</keyword>
<name>A0ABP3NA97_9GAMM</name>
<protein>
    <recommendedName>
        <fullName evidence="7">Protein MgtC</fullName>
    </recommendedName>
</protein>
<proteinExistence type="inferred from homology"/>
<dbReference type="InterPro" id="IPR003416">
    <property type="entry name" value="MgtC/SapB/SrpB/YhiD_fam"/>
</dbReference>
<dbReference type="PANTHER" id="PTHR33778:SF1">
    <property type="entry name" value="MAGNESIUM TRANSPORTER YHID-RELATED"/>
    <property type="match status" value="1"/>
</dbReference>
<keyword evidence="10" id="KW-1185">Reference proteome</keyword>
<comment type="similarity">
    <text evidence="2 7">Belongs to the MgtC/SapB family.</text>
</comment>
<feature type="domain" description="MgtC/SapB/SrpB/YhiD N-terminal" evidence="8">
    <location>
        <begin position="19"/>
        <end position="144"/>
    </location>
</feature>
<evidence type="ECO:0000256" key="4">
    <source>
        <dbReference type="ARBA" id="ARBA00022692"/>
    </source>
</evidence>
<keyword evidence="5 7" id="KW-1133">Transmembrane helix</keyword>
<reference evidence="10" key="1">
    <citation type="journal article" date="2019" name="Int. J. Syst. Evol. Microbiol.">
        <title>The Global Catalogue of Microorganisms (GCM) 10K type strain sequencing project: providing services to taxonomists for standard genome sequencing and annotation.</title>
        <authorList>
            <consortium name="The Broad Institute Genomics Platform"/>
            <consortium name="The Broad Institute Genome Sequencing Center for Infectious Disease"/>
            <person name="Wu L."/>
            <person name="Ma J."/>
        </authorList>
    </citation>
    <scope>NUCLEOTIDE SEQUENCE [LARGE SCALE GENOMIC DNA]</scope>
    <source>
        <strain evidence="10">JCM 14331</strain>
    </source>
</reference>
<evidence type="ECO:0000259" key="8">
    <source>
        <dbReference type="Pfam" id="PF02308"/>
    </source>
</evidence>
<accession>A0ABP3NA97</accession>
<dbReference type="EMBL" id="BAAAEO010000001">
    <property type="protein sequence ID" value="GAA0539388.1"/>
    <property type="molecule type" value="Genomic_DNA"/>
</dbReference>
<feature type="transmembrane region" description="Helical" evidence="7">
    <location>
        <begin position="43"/>
        <end position="64"/>
    </location>
</feature>
<evidence type="ECO:0000256" key="2">
    <source>
        <dbReference type="ARBA" id="ARBA00009298"/>
    </source>
</evidence>
<keyword evidence="6 7" id="KW-0472">Membrane</keyword>
<dbReference type="RefSeq" id="WP_226765713.1">
    <property type="nucleotide sequence ID" value="NZ_BAAAEO010000001.1"/>
</dbReference>